<organism evidence="3 4">
    <name type="scientific">Virgisporangium aliadipatigenens</name>
    <dbReference type="NCBI Taxonomy" id="741659"/>
    <lineage>
        <taxon>Bacteria</taxon>
        <taxon>Bacillati</taxon>
        <taxon>Actinomycetota</taxon>
        <taxon>Actinomycetes</taxon>
        <taxon>Micromonosporales</taxon>
        <taxon>Micromonosporaceae</taxon>
        <taxon>Virgisporangium</taxon>
    </lineage>
</organism>
<dbReference type="Proteomes" id="UP000619260">
    <property type="component" value="Unassembled WGS sequence"/>
</dbReference>
<keyword evidence="2" id="KW-0812">Transmembrane</keyword>
<comment type="caution">
    <text evidence="3">The sequence shown here is derived from an EMBL/GenBank/DDBJ whole genome shotgun (WGS) entry which is preliminary data.</text>
</comment>
<sequence length="412" mass="43682">MTSAEDEYGQLLLRPLDTEPPPVSTVSIAKALADGRKLRRLRRIKMYCAGTATAVALVAAAGLVIAPHAPGRERSAAPGGLSVSGDASGTGSDAPGPVAAVPTSGPLPSSCTVLPLEIPGGYTTGEVLGADPTGRYAVGTAGATDPEVIFWDNGKGIRATVPGQDPELRDVNRNGVAVGTSRDDGGYHAWIYRDGRATELAGPNNATADNIGAGGAIIGHVYEANRYYPVFWQSPQEKARPLALPAGATNAVVRDVDDNGRMVGHVETKPWLWEPSGFGHELPLPKGVQSVSEMWIRGDWVSANDADSGLGIRWNLSTDEVITTEINSTRRRNSARPINAQGWMVANDREGRPFLTAPDQSPFRLPLLSSEAPSTSEYLNYAVELSDEGRTVYGNSYDKGLKAKAAVVWRCQ</sequence>
<protein>
    <submittedName>
        <fullName evidence="3">Uncharacterized protein</fullName>
    </submittedName>
</protein>
<accession>A0A8J4DNI9</accession>
<evidence type="ECO:0000256" key="2">
    <source>
        <dbReference type="SAM" id="Phobius"/>
    </source>
</evidence>
<keyword evidence="2" id="KW-1133">Transmembrane helix</keyword>
<evidence type="ECO:0000313" key="3">
    <source>
        <dbReference type="EMBL" id="GIJ44469.1"/>
    </source>
</evidence>
<name>A0A8J4DNI9_9ACTN</name>
<evidence type="ECO:0000313" key="4">
    <source>
        <dbReference type="Proteomes" id="UP000619260"/>
    </source>
</evidence>
<proteinExistence type="predicted"/>
<dbReference type="AlphaFoldDB" id="A0A8J4DNI9"/>
<keyword evidence="4" id="KW-1185">Reference proteome</keyword>
<keyword evidence="2" id="KW-0472">Membrane</keyword>
<feature type="transmembrane region" description="Helical" evidence="2">
    <location>
        <begin position="46"/>
        <end position="66"/>
    </location>
</feature>
<dbReference type="EMBL" id="BOPF01000004">
    <property type="protein sequence ID" value="GIJ44469.1"/>
    <property type="molecule type" value="Genomic_DNA"/>
</dbReference>
<feature type="region of interest" description="Disordered" evidence="1">
    <location>
        <begin position="71"/>
        <end position="105"/>
    </location>
</feature>
<evidence type="ECO:0000256" key="1">
    <source>
        <dbReference type="SAM" id="MobiDB-lite"/>
    </source>
</evidence>
<gene>
    <name evidence="3" type="ORF">Val02_13550</name>
</gene>
<reference evidence="3" key="1">
    <citation type="submission" date="2021-01" db="EMBL/GenBank/DDBJ databases">
        <title>Whole genome shotgun sequence of Virgisporangium aliadipatigenens NBRC 105644.</title>
        <authorList>
            <person name="Komaki H."/>
            <person name="Tamura T."/>
        </authorList>
    </citation>
    <scope>NUCLEOTIDE SEQUENCE</scope>
    <source>
        <strain evidence="3">NBRC 105644</strain>
    </source>
</reference>
<dbReference type="RefSeq" id="WP_203898046.1">
    <property type="nucleotide sequence ID" value="NZ_BOPF01000004.1"/>
</dbReference>